<dbReference type="GO" id="GO:1903607">
    <property type="term" value="P:cytochrome c biosynthetic process"/>
    <property type="evidence" value="ECO:0007669"/>
    <property type="project" value="TreeGrafter"/>
</dbReference>
<dbReference type="PANTHER" id="PTHR30070">
    <property type="entry name" value="HEME EXPORTER PROTEIN B"/>
    <property type="match status" value="1"/>
</dbReference>
<evidence type="ECO:0000313" key="14">
    <source>
        <dbReference type="EMBL" id="MDO6421318.1"/>
    </source>
</evidence>
<organism evidence="14 15">
    <name type="scientific">Saccharophagus degradans</name>
    <dbReference type="NCBI Taxonomy" id="86304"/>
    <lineage>
        <taxon>Bacteria</taxon>
        <taxon>Pseudomonadati</taxon>
        <taxon>Pseudomonadota</taxon>
        <taxon>Gammaproteobacteria</taxon>
        <taxon>Cellvibrionales</taxon>
        <taxon>Cellvibrionaceae</taxon>
        <taxon>Saccharophagus</taxon>
    </lineage>
</organism>
<comment type="similarity">
    <text evidence="3 12">Belongs to the CcmB/CycW/HelB family.</text>
</comment>
<name>A0AAW7X448_9GAMM</name>
<proteinExistence type="inferred from homology"/>
<evidence type="ECO:0000256" key="1">
    <source>
        <dbReference type="ARBA" id="ARBA00002442"/>
    </source>
</evidence>
<comment type="subcellular location">
    <subcellularLocation>
        <location evidence="2">Cell inner membrane</location>
        <topology evidence="2">Multi-pass membrane protein</topology>
    </subcellularLocation>
</comment>
<feature type="transmembrane region" description="Helical" evidence="13">
    <location>
        <begin position="39"/>
        <end position="57"/>
    </location>
</feature>
<feature type="transmembrane region" description="Helical" evidence="13">
    <location>
        <begin position="63"/>
        <end position="88"/>
    </location>
</feature>
<dbReference type="Pfam" id="PF03379">
    <property type="entry name" value="CcmB"/>
    <property type="match status" value="1"/>
</dbReference>
<dbReference type="PANTHER" id="PTHR30070:SF1">
    <property type="entry name" value="CYTOCHROME C BIOGENESIS B-RELATED"/>
    <property type="match status" value="1"/>
</dbReference>
<evidence type="ECO:0000256" key="12">
    <source>
        <dbReference type="PIRNR" id="PIRNR002764"/>
    </source>
</evidence>
<evidence type="ECO:0000256" key="11">
    <source>
        <dbReference type="ARBA" id="ARBA00023136"/>
    </source>
</evidence>
<keyword evidence="5 12" id="KW-0813">Transport</keyword>
<feature type="transmembrane region" description="Helical" evidence="13">
    <location>
        <begin position="208"/>
        <end position="233"/>
    </location>
</feature>
<comment type="function">
    <text evidence="1 12">Required for the export of heme to the periplasm for the biogenesis of c-type cytochromes.</text>
</comment>
<sequence>MTTKQHSAVLTAPLPSLGTLFTSAFAREWVIAFRNRADLANPLLFFFSILMFIPLGVSPDPKVLGAIAPGIIWTVALLATLLSLDRLFVGDYEDGGLEQMLASGQPMFWLVLAKIIVHWLVTGLPLTLLSPLLGVMMSLPSEGYMALVVSLAIGTFVLSLIGAIGAALTVTLRKGGLLLSLIIMPLYVPVLVFGATAVTASIDGVPIAGHIAVIGAMLAISLVLAPAATAGALKINLRH</sequence>
<protein>
    <recommendedName>
        <fullName evidence="4 12">Heme exporter protein B</fullName>
    </recommendedName>
</protein>
<evidence type="ECO:0000256" key="4">
    <source>
        <dbReference type="ARBA" id="ARBA00016452"/>
    </source>
</evidence>
<comment type="caution">
    <text evidence="14">The sequence shown here is derived from an EMBL/GenBank/DDBJ whole genome shotgun (WGS) entry which is preliminary data.</text>
</comment>
<gene>
    <name evidence="14" type="primary">ccmB</name>
    <name evidence="14" type="ORF">Q4521_02425</name>
</gene>
<reference evidence="14" key="1">
    <citation type="submission" date="2023-07" db="EMBL/GenBank/DDBJ databases">
        <title>Genome content predicts the carbon catabolic preferences of heterotrophic bacteria.</title>
        <authorList>
            <person name="Gralka M."/>
        </authorList>
    </citation>
    <scope>NUCLEOTIDE SEQUENCE</scope>
    <source>
        <strain evidence="14">I3M17_2</strain>
    </source>
</reference>
<dbReference type="InterPro" id="IPR003544">
    <property type="entry name" value="Cyt_c_biogenesis_CcmB"/>
</dbReference>
<keyword evidence="6 12" id="KW-1003">Cell membrane</keyword>
<keyword evidence="11 12" id="KW-0472">Membrane</keyword>
<dbReference type="GO" id="GO:0015232">
    <property type="term" value="F:heme transmembrane transporter activity"/>
    <property type="evidence" value="ECO:0007669"/>
    <property type="project" value="InterPro"/>
</dbReference>
<evidence type="ECO:0000256" key="10">
    <source>
        <dbReference type="ARBA" id="ARBA00022989"/>
    </source>
</evidence>
<dbReference type="AlphaFoldDB" id="A0AAW7X448"/>
<accession>A0AAW7X448</accession>
<evidence type="ECO:0000256" key="7">
    <source>
        <dbReference type="ARBA" id="ARBA00022519"/>
    </source>
</evidence>
<evidence type="ECO:0000256" key="6">
    <source>
        <dbReference type="ARBA" id="ARBA00022475"/>
    </source>
</evidence>
<feature type="transmembrane region" description="Helical" evidence="13">
    <location>
        <begin position="108"/>
        <end position="132"/>
    </location>
</feature>
<evidence type="ECO:0000256" key="2">
    <source>
        <dbReference type="ARBA" id="ARBA00004429"/>
    </source>
</evidence>
<dbReference type="GO" id="GO:0017004">
    <property type="term" value="P:cytochrome complex assembly"/>
    <property type="evidence" value="ECO:0007669"/>
    <property type="project" value="UniProtKB-KW"/>
</dbReference>
<feature type="transmembrane region" description="Helical" evidence="13">
    <location>
        <begin position="144"/>
        <end position="170"/>
    </location>
</feature>
<evidence type="ECO:0000256" key="8">
    <source>
        <dbReference type="ARBA" id="ARBA00022692"/>
    </source>
</evidence>
<evidence type="ECO:0000313" key="15">
    <source>
        <dbReference type="Proteomes" id="UP001169760"/>
    </source>
</evidence>
<evidence type="ECO:0000256" key="9">
    <source>
        <dbReference type="ARBA" id="ARBA00022748"/>
    </source>
</evidence>
<keyword evidence="9 12" id="KW-0201">Cytochrome c-type biogenesis</keyword>
<dbReference type="GO" id="GO:0005886">
    <property type="term" value="C:plasma membrane"/>
    <property type="evidence" value="ECO:0007669"/>
    <property type="project" value="UniProtKB-SubCell"/>
</dbReference>
<dbReference type="NCBIfam" id="TIGR01190">
    <property type="entry name" value="ccmB"/>
    <property type="match status" value="1"/>
</dbReference>
<keyword evidence="10 13" id="KW-1133">Transmembrane helix</keyword>
<dbReference type="EMBL" id="JAUOPB010000001">
    <property type="protein sequence ID" value="MDO6421318.1"/>
    <property type="molecule type" value="Genomic_DNA"/>
</dbReference>
<evidence type="ECO:0000256" key="3">
    <source>
        <dbReference type="ARBA" id="ARBA00010544"/>
    </source>
</evidence>
<dbReference type="InterPro" id="IPR026031">
    <property type="entry name" value="Cyt_c_CcmB_bac"/>
</dbReference>
<dbReference type="Proteomes" id="UP001169760">
    <property type="component" value="Unassembled WGS sequence"/>
</dbReference>
<keyword evidence="8 13" id="KW-0812">Transmembrane</keyword>
<evidence type="ECO:0000256" key="13">
    <source>
        <dbReference type="SAM" id="Phobius"/>
    </source>
</evidence>
<dbReference type="RefSeq" id="WP_216063964.1">
    <property type="nucleotide sequence ID" value="NZ_CP123764.1"/>
</dbReference>
<feature type="transmembrane region" description="Helical" evidence="13">
    <location>
        <begin position="177"/>
        <end position="202"/>
    </location>
</feature>
<keyword evidence="7 12" id="KW-0997">Cell inner membrane</keyword>
<dbReference type="PIRSF" id="PIRSF002764">
    <property type="entry name" value="CcmB"/>
    <property type="match status" value="1"/>
</dbReference>
<evidence type="ECO:0000256" key="5">
    <source>
        <dbReference type="ARBA" id="ARBA00022448"/>
    </source>
</evidence>